<dbReference type="RefSeq" id="WP_186969058.1">
    <property type="nucleotide sequence ID" value="NZ_JACOPK010000002.1"/>
</dbReference>
<comment type="caution">
    <text evidence="2">The sequence shown here is derived from an EMBL/GenBank/DDBJ whole genome shotgun (WGS) entry which is preliminary data.</text>
</comment>
<feature type="compositionally biased region" description="Low complexity" evidence="1">
    <location>
        <begin position="65"/>
        <end position="80"/>
    </location>
</feature>
<keyword evidence="3" id="KW-1185">Reference proteome</keyword>
<name>A0ABR7GK84_9FIRM</name>
<evidence type="ECO:0000256" key="1">
    <source>
        <dbReference type="SAM" id="MobiDB-lite"/>
    </source>
</evidence>
<evidence type="ECO:0000313" key="2">
    <source>
        <dbReference type="EMBL" id="MBC5694731.1"/>
    </source>
</evidence>
<sequence length="278" mass="30377">MTELDMIRRARMYMEKLSHGINPLDGTPVADGDLIRNGRMSRCFAFVAEVLDKVVTNSAPHAEKPQPAAPKSAPAAPAQSGPRSLPPELAAMLRPASSIKPAPRTKAVPAGGSEAKHRLPPAVPYNRRADFAYSDRPLPVEEVVQRIHALEPENTEPLSVSPLFDWLTDAGLLAWMPDSRDGYAYLPTQSGGEVGILVEPSAGAVLYTLSAQHFIMDALDDILDEAARQLSLRHTPWTPEEDARLAQLRREGQHPEEIAETLARPASAVRQRLLERGI</sequence>
<dbReference type="EMBL" id="JACOPK010000002">
    <property type="protein sequence ID" value="MBC5694731.1"/>
    <property type="molecule type" value="Genomic_DNA"/>
</dbReference>
<evidence type="ECO:0000313" key="3">
    <source>
        <dbReference type="Proteomes" id="UP000641741"/>
    </source>
</evidence>
<organism evidence="2 3">
    <name type="scientific">Agathobaculum hominis</name>
    <dbReference type="NCBI Taxonomy" id="2763014"/>
    <lineage>
        <taxon>Bacteria</taxon>
        <taxon>Bacillati</taxon>
        <taxon>Bacillota</taxon>
        <taxon>Clostridia</taxon>
        <taxon>Eubacteriales</taxon>
        <taxon>Butyricicoccaceae</taxon>
        <taxon>Agathobaculum</taxon>
    </lineage>
</organism>
<protein>
    <submittedName>
        <fullName evidence="2">Uncharacterized protein</fullName>
    </submittedName>
</protein>
<dbReference type="Proteomes" id="UP000641741">
    <property type="component" value="Unassembled WGS sequence"/>
</dbReference>
<proteinExistence type="predicted"/>
<feature type="region of interest" description="Disordered" evidence="1">
    <location>
        <begin position="59"/>
        <end position="120"/>
    </location>
</feature>
<accession>A0ABR7GK84</accession>
<gene>
    <name evidence="2" type="ORF">H8S02_02050</name>
</gene>
<reference evidence="2 3" key="1">
    <citation type="submission" date="2020-08" db="EMBL/GenBank/DDBJ databases">
        <title>Genome public.</title>
        <authorList>
            <person name="Liu C."/>
            <person name="Sun Q."/>
        </authorList>
    </citation>
    <scope>NUCLEOTIDE SEQUENCE [LARGE SCALE GENOMIC DNA]</scope>
    <source>
        <strain evidence="2 3">M2</strain>
    </source>
</reference>